<accession>A0A4C1V5E7</accession>
<feature type="region of interest" description="Disordered" evidence="1">
    <location>
        <begin position="1"/>
        <end position="39"/>
    </location>
</feature>
<protein>
    <submittedName>
        <fullName evidence="2">Uncharacterized protein</fullName>
    </submittedName>
</protein>
<sequence length="113" mass="12302">MKFVIKSLPLSGGRESNHARNTKVGDSTRGTGSSVPRMHANPLCGAGRLVEYTTCTVFRSESKRSNRSLLVQNEPAHANPSGIASILKCRSRLVYEANQFYRVHCLRGRAAGG</sequence>
<dbReference type="Proteomes" id="UP000299102">
    <property type="component" value="Unassembled WGS sequence"/>
</dbReference>
<name>A0A4C1V5E7_EUMVA</name>
<comment type="caution">
    <text evidence="2">The sequence shown here is derived from an EMBL/GenBank/DDBJ whole genome shotgun (WGS) entry which is preliminary data.</text>
</comment>
<reference evidence="2 3" key="1">
    <citation type="journal article" date="2019" name="Commun. Biol.">
        <title>The bagworm genome reveals a unique fibroin gene that provides high tensile strength.</title>
        <authorList>
            <person name="Kono N."/>
            <person name="Nakamura H."/>
            <person name="Ohtoshi R."/>
            <person name="Tomita M."/>
            <person name="Numata K."/>
            <person name="Arakawa K."/>
        </authorList>
    </citation>
    <scope>NUCLEOTIDE SEQUENCE [LARGE SCALE GENOMIC DNA]</scope>
</reference>
<keyword evidence="3" id="KW-1185">Reference proteome</keyword>
<organism evidence="2 3">
    <name type="scientific">Eumeta variegata</name>
    <name type="common">Bagworm moth</name>
    <name type="synonym">Eumeta japonica</name>
    <dbReference type="NCBI Taxonomy" id="151549"/>
    <lineage>
        <taxon>Eukaryota</taxon>
        <taxon>Metazoa</taxon>
        <taxon>Ecdysozoa</taxon>
        <taxon>Arthropoda</taxon>
        <taxon>Hexapoda</taxon>
        <taxon>Insecta</taxon>
        <taxon>Pterygota</taxon>
        <taxon>Neoptera</taxon>
        <taxon>Endopterygota</taxon>
        <taxon>Lepidoptera</taxon>
        <taxon>Glossata</taxon>
        <taxon>Ditrysia</taxon>
        <taxon>Tineoidea</taxon>
        <taxon>Psychidae</taxon>
        <taxon>Oiketicinae</taxon>
        <taxon>Eumeta</taxon>
    </lineage>
</organism>
<proteinExistence type="predicted"/>
<evidence type="ECO:0000256" key="1">
    <source>
        <dbReference type="SAM" id="MobiDB-lite"/>
    </source>
</evidence>
<evidence type="ECO:0000313" key="3">
    <source>
        <dbReference type="Proteomes" id="UP000299102"/>
    </source>
</evidence>
<gene>
    <name evidence="2" type="ORF">EVAR_94066_1</name>
</gene>
<evidence type="ECO:0000313" key="2">
    <source>
        <dbReference type="EMBL" id="GBP34053.1"/>
    </source>
</evidence>
<dbReference type="EMBL" id="BGZK01000283">
    <property type="protein sequence ID" value="GBP34053.1"/>
    <property type="molecule type" value="Genomic_DNA"/>
</dbReference>
<feature type="compositionally biased region" description="Polar residues" evidence="1">
    <location>
        <begin position="24"/>
        <end position="34"/>
    </location>
</feature>
<dbReference type="AlphaFoldDB" id="A0A4C1V5E7"/>